<evidence type="ECO:0000313" key="3">
    <source>
        <dbReference type="Proteomes" id="UP000053927"/>
    </source>
</evidence>
<dbReference type="eggNOG" id="ENOG502SG0G">
    <property type="taxonomic scope" value="Eukaryota"/>
</dbReference>
<reference evidence="3" key="1">
    <citation type="journal article" date="2012" name="Science">
        <title>The Paleozoic origin of enzymatic lignin decomposition reconstructed from 31 fungal genomes.</title>
        <authorList>
            <person name="Floudas D."/>
            <person name="Binder M."/>
            <person name="Riley R."/>
            <person name="Barry K."/>
            <person name="Blanchette R.A."/>
            <person name="Henrissat B."/>
            <person name="Martinez A.T."/>
            <person name="Otillar R."/>
            <person name="Spatafora J.W."/>
            <person name="Yadav J.S."/>
            <person name="Aerts A."/>
            <person name="Benoit I."/>
            <person name="Boyd A."/>
            <person name="Carlson A."/>
            <person name="Copeland A."/>
            <person name="Coutinho P.M."/>
            <person name="de Vries R.P."/>
            <person name="Ferreira P."/>
            <person name="Findley K."/>
            <person name="Foster B."/>
            <person name="Gaskell J."/>
            <person name="Glotzer D."/>
            <person name="Gorecki P."/>
            <person name="Heitman J."/>
            <person name="Hesse C."/>
            <person name="Hori C."/>
            <person name="Igarashi K."/>
            <person name="Jurgens J.A."/>
            <person name="Kallen N."/>
            <person name="Kersten P."/>
            <person name="Kohler A."/>
            <person name="Kuees U."/>
            <person name="Kumar T.K.A."/>
            <person name="Kuo A."/>
            <person name="LaButti K."/>
            <person name="Larrondo L.F."/>
            <person name="Lindquist E."/>
            <person name="Ling A."/>
            <person name="Lombard V."/>
            <person name="Lucas S."/>
            <person name="Lundell T."/>
            <person name="Martin R."/>
            <person name="McLaughlin D.J."/>
            <person name="Morgenstern I."/>
            <person name="Morin E."/>
            <person name="Murat C."/>
            <person name="Nagy L.G."/>
            <person name="Nolan M."/>
            <person name="Ohm R.A."/>
            <person name="Patyshakuliyeva A."/>
            <person name="Rokas A."/>
            <person name="Ruiz-Duenas F.J."/>
            <person name="Sabat G."/>
            <person name="Salamov A."/>
            <person name="Samejima M."/>
            <person name="Schmutz J."/>
            <person name="Slot J.C."/>
            <person name="St John F."/>
            <person name="Stenlid J."/>
            <person name="Sun H."/>
            <person name="Sun S."/>
            <person name="Syed K."/>
            <person name="Tsang A."/>
            <person name="Wiebenga A."/>
            <person name="Young D."/>
            <person name="Pisabarro A."/>
            <person name="Eastwood D.C."/>
            <person name="Martin F."/>
            <person name="Cullen D."/>
            <person name="Grigoriev I.V."/>
            <person name="Hibbett D.S."/>
        </authorList>
    </citation>
    <scope>NUCLEOTIDE SEQUENCE [LARGE SCALE GENOMIC DNA]</scope>
    <source>
        <strain evidence="3">FP-91666</strain>
    </source>
</reference>
<keyword evidence="1" id="KW-0732">Signal</keyword>
<dbReference type="OMA" id="MRASFTI"/>
<dbReference type="Proteomes" id="UP000053927">
    <property type="component" value="Unassembled WGS sequence"/>
</dbReference>
<dbReference type="OrthoDB" id="4932133at2759"/>
<dbReference type="GeneID" id="18802259"/>
<feature type="chain" id="PRO_5004444516" evidence="1">
    <location>
        <begin position="26"/>
        <end position="109"/>
    </location>
</feature>
<dbReference type="InterPro" id="IPR045992">
    <property type="entry name" value="DUF5948"/>
</dbReference>
<dbReference type="AlphaFoldDB" id="R7RXA0"/>
<evidence type="ECO:0000256" key="1">
    <source>
        <dbReference type="SAM" id="SignalP"/>
    </source>
</evidence>
<organism evidence="2 3">
    <name type="scientific">Stereum hirsutum (strain FP-91666)</name>
    <name type="common">White-rot fungus</name>
    <dbReference type="NCBI Taxonomy" id="721885"/>
    <lineage>
        <taxon>Eukaryota</taxon>
        <taxon>Fungi</taxon>
        <taxon>Dikarya</taxon>
        <taxon>Basidiomycota</taxon>
        <taxon>Agaricomycotina</taxon>
        <taxon>Agaricomycetes</taxon>
        <taxon>Russulales</taxon>
        <taxon>Stereaceae</taxon>
        <taxon>Stereum</taxon>
    </lineage>
</organism>
<dbReference type="RefSeq" id="XP_007310960.1">
    <property type="nucleotide sequence ID" value="XM_007310898.1"/>
</dbReference>
<sequence>MFSARFMSSVALCVVYLTTMNVANASLLRRGGPEICTDALDGSGCANYQVTKDCCAAVNQKAYFNEVSTECWPYSGPAGNSVDTGAMVKCCGSRGKGSSATNYGSAPVC</sequence>
<dbReference type="KEGG" id="shs:STEHIDRAFT_163227"/>
<protein>
    <submittedName>
        <fullName evidence="2">Uncharacterized protein</fullName>
    </submittedName>
</protein>
<keyword evidence="3" id="KW-1185">Reference proteome</keyword>
<accession>R7RXA0</accession>
<gene>
    <name evidence="2" type="ORF">STEHIDRAFT_163227</name>
</gene>
<dbReference type="EMBL" id="JH687400">
    <property type="protein sequence ID" value="EIM79974.1"/>
    <property type="molecule type" value="Genomic_DNA"/>
</dbReference>
<dbReference type="Pfam" id="PF19373">
    <property type="entry name" value="DUF5948"/>
    <property type="match status" value="1"/>
</dbReference>
<proteinExistence type="predicted"/>
<name>R7RXA0_STEHR</name>
<evidence type="ECO:0000313" key="2">
    <source>
        <dbReference type="EMBL" id="EIM79974.1"/>
    </source>
</evidence>
<feature type="signal peptide" evidence="1">
    <location>
        <begin position="1"/>
        <end position="25"/>
    </location>
</feature>